<proteinExistence type="predicted"/>
<organism evidence="1">
    <name type="scientific">Rhizophora mucronata</name>
    <name type="common">Asiatic mangrove</name>
    <dbReference type="NCBI Taxonomy" id="61149"/>
    <lineage>
        <taxon>Eukaryota</taxon>
        <taxon>Viridiplantae</taxon>
        <taxon>Streptophyta</taxon>
        <taxon>Embryophyta</taxon>
        <taxon>Tracheophyta</taxon>
        <taxon>Spermatophyta</taxon>
        <taxon>Magnoliopsida</taxon>
        <taxon>eudicotyledons</taxon>
        <taxon>Gunneridae</taxon>
        <taxon>Pentapetalae</taxon>
        <taxon>rosids</taxon>
        <taxon>fabids</taxon>
        <taxon>Malpighiales</taxon>
        <taxon>Rhizophoraceae</taxon>
        <taxon>Rhizophora</taxon>
    </lineage>
</organism>
<dbReference type="AlphaFoldDB" id="A0A2P2R1J7"/>
<sequence length="54" mass="6112">MKFPYSTSFQKLFLSFKVTKIDSNGMATTLGLGSHEKSITTTKRKNLITWKLVS</sequence>
<reference evidence="1" key="1">
    <citation type="submission" date="2018-02" db="EMBL/GenBank/DDBJ databases">
        <title>Rhizophora mucronata_Transcriptome.</title>
        <authorList>
            <person name="Meera S.P."/>
            <person name="Sreeshan A."/>
            <person name="Augustine A."/>
        </authorList>
    </citation>
    <scope>NUCLEOTIDE SEQUENCE</scope>
    <source>
        <tissue evidence="1">Leaf</tissue>
    </source>
</reference>
<protein>
    <submittedName>
        <fullName evidence="1">Uncharacterized protein</fullName>
    </submittedName>
</protein>
<dbReference type="EMBL" id="GGEC01092614">
    <property type="protein sequence ID" value="MBX73098.1"/>
    <property type="molecule type" value="Transcribed_RNA"/>
</dbReference>
<evidence type="ECO:0000313" key="1">
    <source>
        <dbReference type="EMBL" id="MBX73098.1"/>
    </source>
</evidence>
<accession>A0A2P2R1J7</accession>
<name>A0A2P2R1J7_RHIMU</name>